<keyword evidence="2" id="KW-1185">Reference proteome</keyword>
<dbReference type="Proteomes" id="UP000235672">
    <property type="component" value="Unassembled WGS sequence"/>
</dbReference>
<proteinExistence type="predicted"/>
<accession>A0A2J6PV93</accession>
<gene>
    <name evidence="1" type="ORF">NA56DRAFT_604930</name>
</gene>
<dbReference type="OrthoDB" id="5428038at2759"/>
<reference evidence="1 2" key="1">
    <citation type="submission" date="2016-05" db="EMBL/GenBank/DDBJ databases">
        <title>A degradative enzymes factory behind the ericoid mycorrhizal symbiosis.</title>
        <authorList>
            <consortium name="DOE Joint Genome Institute"/>
            <person name="Martino E."/>
            <person name="Morin E."/>
            <person name="Grelet G."/>
            <person name="Kuo A."/>
            <person name="Kohler A."/>
            <person name="Daghino S."/>
            <person name="Barry K."/>
            <person name="Choi C."/>
            <person name="Cichocki N."/>
            <person name="Clum A."/>
            <person name="Copeland A."/>
            <person name="Hainaut M."/>
            <person name="Haridas S."/>
            <person name="Labutti K."/>
            <person name="Lindquist E."/>
            <person name="Lipzen A."/>
            <person name="Khouja H.-R."/>
            <person name="Murat C."/>
            <person name="Ohm R."/>
            <person name="Olson A."/>
            <person name="Spatafora J."/>
            <person name="Veneault-Fourrey C."/>
            <person name="Henrissat B."/>
            <person name="Grigoriev I."/>
            <person name="Martin F."/>
            <person name="Perotto S."/>
        </authorList>
    </citation>
    <scope>NUCLEOTIDE SEQUENCE [LARGE SCALE GENOMIC DNA]</scope>
    <source>
        <strain evidence="1 2">UAMH 7357</strain>
    </source>
</reference>
<dbReference type="STRING" id="1745343.A0A2J6PV93"/>
<evidence type="ECO:0000313" key="2">
    <source>
        <dbReference type="Proteomes" id="UP000235672"/>
    </source>
</evidence>
<dbReference type="EMBL" id="KZ613496">
    <property type="protein sequence ID" value="PMD17948.1"/>
    <property type="molecule type" value="Genomic_DNA"/>
</dbReference>
<evidence type="ECO:0000313" key="1">
    <source>
        <dbReference type="EMBL" id="PMD17948.1"/>
    </source>
</evidence>
<name>A0A2J6PV93_9HELO</name>
<sequence>MLPRSPACCRAVKRQLLQPSDSIWVSDEVLRHVFQRFVNSRTGKRYGSFVPGPLESRRRLGKRRMAHLTESIPTSAQNAGSLWDFFGEADNMQWQWEAPKVRKATGSSAAPLPAWVLDWDTSPIVLPGLAIEEETGKQSEETISVEEDIFGFGRKLLAATADEMLEICDGFNQRFKQSLRLGLVSEATIYSALNTVSWDIRLAFKESDSENNYRLLSFYQAFWDGLATSKVLQPVDLDPKIMNRLLFCLGDLPICMAVQNLFQVIVRAASVTQLGGMDRGVGHVVQAWARTWLHEHPPGNPGLLLAEAERTLSQSSTKLTPLQKSLPSGQNDDLLDFSSIRNAFEEIKEMLDRSLEIIVAAEKVIIPLKASIETLSRILAYLPRDLLYQLLDSCTLHVIEFHNSVEDPVIEFWYGWLSLVAKIPQLPDKMFANIVKRMERCTGAPKHLFLGDVVLSRWISQGYVGKGNLTRNTFELSSLDSGPYDLGSVLFAIDKNREKMFCRTKDLFKLLKDLGRYKDVYGVLARMKDLGLKLPRDLIGPTIEMMSRCDLRLAYRIHNLFYSGLIYGKGLQPHQNPNFILSMVNDRECATPRIWRVMGIPCYNLLPPSKRTRFSGRRLSPATIELVTKVAIAFAHTKARSQRVAFRNVIQCLHHLRRHNAPITPELTRAISHAGFTRKILDGRWISKELLNWVLRLIEVAEGTEIAVTIDRAVSYWNDRLEEEQQTKALAKAREMNVLRLGPID</sequence>
<protein>
    <submittedName>
        <fullName evidence="1">Uncharacterized protein</fullName>
    </submittedName>
</protein>
<organism evidence="1 2">
    <name type="scientific">Hyaloscypha hepaticicola</name>
    <dbReference type="NCBI Taxonomy" id="2082293"/>
    <lineage>
        <taxon>Eukaryota</taxon>
        <taxon>Fungi</taxon>
        <taxon>Dikarya</taxon>
        <taxon>Ascomycota</taxon>
        <taxon>Pezizomycotina</taxon>
        <taxon>Leotiomycetes</taxon>
        <taxon>Helotiales</taxon>
        <taxon>Hyaloscyphaceae</taxon>
        <taxon>Hyaloscypha</taxon>
    </lineage>
</organism>
<dbReference type="AlphaFoldDB" id="A0A2J6PV93"/>